<gene>
    <name evidence="4" type="ORF">DW663_09475</name>
</gene>
<evidence type="ECO:0000313" key="4">
    <source>
        <dbReference type="EMBL" id="RHF70996.1"/>
    </source>
</evidence>
<feature type="binding site" evidence="2">
    <location>
        <position position="154"/>
    </location>
    <ligand>
        <name>Mn(2+)</name>
        <dbReference type="ChEBI" id="CHEBI:29035"/>
        <label>2</label>
    </ligand>
</feature>
<feature type="binding site" evidence="2">
    <location>
        <position position="350"/>
    </location>
    <ligand>
        <name>Mn(2+)</name>
        <dbReference type="ChEBI" id="CHEBI:29035"/>
        <label>2</label>
    </ligand>
</feature>
<dbReference type="FunFam" id="3.30.70.360:FF:000001">
    <property type="entry name" value="N-acetyldiaminopimelate deacetylase"/>
    <property type="match status" value="1"/>
</dbReference>
<dbReference type="NCBIfam" id="TIGR01891">
    <property type="entry name" value="amidohydrolases"/>
    <property type="match status" value="1"/>
</dbReference>
<organism evidence="4 5">
    <name type="scientific">Fusobacterium mortiferum</name>
    <dbReference type="NCBI Taxonomy" id="850"/>
    <lineage>
        <taxon>Bacteria</taxon>
        <taxon>Fusobacteriati</taxon>
        <taxon>Fusobacteriota</taxon>
        <taxon>Fusobacteriia</taxon>
        <taxon>Fusobacteriales</taxon>
        <taxon>Fusobacteriaceae</taxon>
        <taxon>Fusobacterium</taxon>
    </lineage>
</organism>
<evidence type="ECO:0000256" key="1">
    <source>
        <dbReference type="ARBA" id="ARBA00022801"/>
    </source>
</evidence>
<keyword evidence="2" id="KW-0464">Manganese</keyword>
<proteinExistence type="predicted"/>
<keyword evidence="1 4" id="KW-0378">Hydrolase</keyword>
<comment type="cofactor">
    <cofactor evidence="2">
        <name>Mn(2+)</name>
        <dbReference type="ChEBI" id="CHEBI:29035"/>
    </cofactor>
    <text evidence="2">The Mn(2+) ion enhances activity.</text>
</comment>
<dbReference type="AlphaFoldDB" id="A0A414PR73"/>
<dbReference type="InterPro" id="IPR017439">
    <property type="entry name" value="Amidohydrolase"/>
</dbReference>
<dbReference type="GO" id="GO:0019877">
    <property type="term" value="P:diaminopimelate biosynthetic process"/>
    <property type="evidence" value="ECO:0007669"/>
    <property type="project" value="UniProtKB-ARBA"/>
</dbReference>
<dbReference type="PANTHER" id="PTHR11014">
    <property type="entry name" value="PEPTIDASE M20 FAMILY MEMBER"/>
    <property type="match status" value="1"/>
</dbReference>
<evidence type="ECO:0000313" key="5">
    <source>
        <dbReference type="Proteomes" id="UP000284676"/>
    </source>
</evidence>
<feature type="domain" description="Peptidase M20 dimerisation" evidence="3">
    <location>
        <begin position="176"/>
        <end position="267"/>
    </location>
</feature>
<dbReference type="SUPFAM" id="SSF55031">
    <property type="entry name" value="Bacterial exopeptidase dimerisation domain"/>
    <property type="match status" value="1"/>
</dbReference>
<sequence>MENFFYETRSKLHKNPELALEEYETARYIRNFLDNLEIEYEEIGTSTLALFKGKEDLWLGFRADIDALPLQEENEVEYKSKVNGKMHACGHDGHTTNLLYFAKWLKEQMDSGVELKKSIMLIFQAGEEGKGGARFIAQSDIFKNKKFEGIFAMHVNPTLEEGKIAIAHGALSFQNINLDIEIVGKGCHGAQPHQGIDSILVGAKLVETYQSIVSRNIDPLKTVIVTIGSFKAGEVRNVIPEKVNILGTIRLIDTSLIEFIRERVTSINEGLERAFGVKINMNFMPFYPPVINSEDLYKIVESSIPEDQIVRDIRLTGSEDFSFYLQNGNKGFMFLLGVRNEEKGFINPLHSPKFDFDPNTLRYGFEVFKNILEKMNVI</sequence>
<dbReference type="Gene3D" id="3.30.70.360">
    <property type="match status" value="1"/>
</dbReference>
<dbReference type="EMBL" id="QRHL01000019">
    <property type="protein sequence ID" value="RHF70996.1"/>
    <property type="molecule type" value="Genomic_DNA"/>
</dbReference>
<dbReference type="CDD" id="cd03886">
    <property type="entry name" value="M20_Acy1"/>
    <property type="match status" value="1"/>
</dbReference>
<dbReference type="Pfam" id="PF07687">
    <property type="entry name" value="M20_dimer"/>
    <property type="match status" value="1"/>
</dbReference>
<dbReference type="Gene3D" id="3.40.630.10">
    <property type="entry name" value="Zn peptidases"/>
    <property type="match status" value="1"/>
</dbReference>
<dbReference type="GO" id="GO:0046872">
    <property type="term" value="F:metal ion binding"/>
    <property type="evidence" value="ECO:0007669"/>
    <property type="project" value="UniProtKB-KW"/>
</dbReference>
<feature type="binding site" evidence="2">
    <location>
        <position position="128"/>
    </location>
    <ligand>
        <name>Mn(2+)</name>
        <dbReference type="ChEBI" id="CHEBI:29035"/>
        <label>2</label>
    </ligand>
</feature>
<dbReference type="InterPro" id="IPR036264">
    <property type="entry name" value="Bact_exopeptidase_dim_dom"/>
</dbReference>
<feature type="binding site" evidence="2">
    <location>
        <position position="89"/>
    </location>
    <ligand>
        <name>Mn(2+)</name>
        <dbReference type="ChEBI" id="CHEBI:29035"/>
        <label>2</label>
    </ligand>
</feature>
<name>A0A414PR73_FUSMR</name>
<dbReference type="Proteomes" id="UP000284676">
    <property type="component" value="Unassembled WGS sequence"/>
</dbReference>
<dbReference type="PIRSF" id="PIRSF005962">
    <property type="entry name" value="Pept_M20D_amidohydro"/>
    <property type="match status" value="1"/>
</dbReference>
<feature type="binding site" evidence="2">
    <location>
        <position position="91"/>
    </location>
    <ligand>
        <name>Mn(2+)</name>
        <dbReference type="ChEBI" id="CHEBI:29035"/>
        <label>2</label>
    </ligand>
</feature>
<dbReference type="SUPFAM" id="SSF53187">
    <property type="entry name" value="Zn-dependent exopeptidases"/>
    <property type="match status" value="1"/>
</dbReference>
<dbReference type="PANTHER" id="PTHR11014:SF63">
    <property type="entry name" value="METALLOPEPTIDASE, PUTATIVE (AFU_ORTHOLOGUE AFUA_6G09600)-RELATED"/>
    <property type="match status" value="1"/>
</dbReference>
<dbReference type="InterPro" id="IPR011650">
    <property type="entry name" value="Peptidase_M20_dimer"/>
</dbReference>
<comment type="caution">
    <text evidence="4">The sequence shown here is derived from an EMBL/GenBank/DDBJ whole genome shotgun (WGS) entry which is preliminary data.</text>
</comment>
<accession>A0A414PR73</accession>
<keyword evidence="2" id="KW-0479">Metal-binding</keyword>
<protein>
    <submittedName>
        <fullName evidence="4">Amidohydrolase</fullName>
    </submittedName>
</protein>
<dbReference type="Pfam" id="PF01546">
    <property type="entry name" value="Peptidase_M20"/>
    <property type="match status" value="1"/>
</dbReference>
<evidence type="ECO:0000259" key="3">
    <source>
        <dbReference type="Pfam" id="PF07687"/>
    </source>
</evidence>
<dbReference type="GO" id="GO:0050118">
    <property type="term" value="F:N-acetyldiaminopimelate deacetylase activity"/>
    <property type="evidence" value="ECO:0007669"/>
    <property type="project" value="UniProtKB-ARBA"/>
</dbReference>
<evidence type="ECO:0000256" key="2">
    <source>
        <dbReference type="PIRSR" id="PIRSR005962-1"/>
    </source>
</evidence>
<dbReference type="InterPro" id="IPR002933">
    <property type="entry name" value="Peptidase_M20"/>
</dbReference>
<reference evidence="4 5" key="1">
    <citation type="submission" date="2018-08" db="EMBL/GenBank/DDBJ databases">
        <title>A genome reference for cultivated species of the human gut microbiota.</title>
        <authorList>
            <person name="Zou Y."/>
            <person name="Xue W."/>
            <person name="Luo G."/>
        </authorList>
    </citation>
    <scope>NUCLEOTIDE SEQUENCE [LARGE SCALE GENOMIC DNA]</scope>
    <source>
        <strain evidence="4 5">AM25-1</strain>
    </source>
</reference>
<dbReference type="RefSeq" id="WP_118234568.1">
    <property type="nucleotide sequence ID" value="NZ_DAWDOM010000008.1"/>
</dbReference>